<dbReference type="Proteomes" id="UP001155587">
    <property type="component" value="Unassembled WGS sequence"/>
</dbReference>
<organism evidence="5 6">
    <name type="scientific">Vibrio qingdaonensis</name>
    <dbReference type="NCBI Taxonomy" id="2829491"/>
    <lineage>
        <taxon>Bacteria</taxon>
        <taxon>Pseudomonadati</taxon>
        <taxon>Pseudomonadota</taxon>
        <taxon>Gammaproteobacteria</taxon>
        <taxon>Vibrionales</taxon>
        <taxon>Vibrionaceae</taxon>
        <taxon>Vibrio</taxon>
    </lineage>
</organism>
<proteinExistence type="predicted"/>
<dbReference type="GO" id="GO:0006355">
    <property type="term" value="P:regulation of DNA-templated transcription"/>
    <property type="evidence" value="ECO:0007669"/>
    <property type="project" value="UniProtKB-ARBA"/>
</dbReference>
<sequence>MMANMNLQGLDKLDRKILSNLLSNGRESIANLSRNIGLSRTAVAERINRLEKTGIIKGYTAQIRVENEGRKAASYLLISCEKGKKNEVSNALKELPEVRLTSIVGGSYDIIALIEAPDLHSIHHLCNEIESFVGIRSLNTTVVLHQPISR</sequence>
<dbReference type="InterPro" id="IPR019888">
    <property type="entry name" value="Tscrpt_reg_AsnC-like"/>
</dbReference>
<keyword evidence="3" id="KW-0804">Transcription</keyword>
<dbReference type="PROSITE" id="PS50956">
    <property type="entry name" value="HTH_ASNC_2"/>
    <property type="match status" value="1"/>
</dbReference>
<dbReference type="Gene3D" id="3.30.70.920">
    <property type="match status" value="1"/>
</dbReference>
<evidence type="ECO:0000259" key="4">
    <source>
        <dbReference type="PROSITE" id="PS50956"/>
    </source>
</evidence>
<dbReference type="InterPro" id="IPR019885">
    <property type="entry name" value="Tscrpt_reg_HTH_AsnC-type_CS"/>
</dbReference>
<dbReference type="InterPro" id="IPR036390">
    <property type="entry name" value="WH_DNA-bd_sf"/>
</dbReference>
<comment type="caution">
    <text evidence="5">The sequence shown here is derived from an EMBL/GenBank/DDBJ whole genome shotgun (WGS) entry which is preliminary data.</text>
</comment>
<dbReference type="GO" id="GO:0043200">
    <property type="term" value="P:response to amino acid"/>
    <property type="evidence" value="ECO:0007669"/>
    <property type="project" value="TreeGrafter"/>
</dbReference>
<dbReference type="InterPro" id="IPR011991">
    <property type="entry name" value="ArsR-like_HTH"/>
</dbReference>
<dbReference type="SUPFAM" id="SSF46785">
    <property type="entry name" value="Winged helix' DNA-binding domain"/>
    <property type="match status" value="1"/>
</dbReference>
<gene>
    <name evidence="5" type="ORF">MD535_21905</name>
</gene>
<dbReference type="SUPFAM" id="SSF54909">
    <property type="entry name" value="Dimeric alpha+beta barrel"/>
    <property type="match status" value="1"/>
</dbReference>
<dbReference type="Pfam" id="PF01037">
    <property type="entry name" value="AsnC_trans_reg"/>
    <property type="match status" value="1"/>
</dbReference>
<dbReference type="CDD" id="cd00090">
    <property type="entry name" value="HTH_ARSR"/>
    <property type="match status" value="1"/>
</dbReference>
<protein>
    <submittedName>
        <fullName evidence="5">Lrp/AsnC family transcriptional regulator</fullName>
    </submittedName>
</protein>
<keyword evidence="2" id="KW-0238">DNA-binding</keyword>
<feature type="domain" description="HTH asnC-type" evidence="4">
    <location>
        <begin position="10"/>
        <end position="71"/>
    </location>
</feature>
<dbReference type="EMBL" id="JAKRRY010000043">
    <property type="protein sequence ID" value="MCW8348647.1"/>
    <property type="molecule type" value="Genomic_DNA"/>
</dbReference>
<dbReference type="Pfam" id="PF13404">
    <property type="entry name" value="HTH_AsnC-type"/>
    <property type="match status" value="1"/>
</dbReference>
<evidence type="ECO:0000256" key="1">
    <source>
        <dbReference type="ARBA" id="ARBA00023015"/>
    </source>
</evidence>
<dbReference type="InterPro" id="IPR000485">
    <property type="entry name" value="AsnC-type_HTH_dom"/>
</dbReference>
<dbReference type="PROSITE" id="PS00519">
    <property type="entry name" value="HTH_ASNC_1"/>
    <property type="match status" value="1"/>
</dbReference>
<keyword evidence="1" id="KW-0805">Transcription regulation</keyword>
<dbReference type="Gene3D" id="1.10.10.10">
    <property type="entry name" value="Winged helix-like DNA-binding domain superfamily/Winged helix DNA-binding domain"/>
    <property type="match status" value="1"/>
</dbReference>
<evidence type="ECO:0000313" key="5">
    <source>
        <dbReference type="EMBL" id="MCW8348647.1"/>
    </source>
</evidence>
<keyword evidence="6" id="KW-1185">Reference proteome</keyword>
<dbReference type="SMART" id="SM00344">
    <property type="entry name" value="HTH_ASNC"/>
    <property type="match status" value="1"/>
</dbReference>
<dbReference type="PANTHER" id="PTHR30154">
    <property type="entry name" value="LEUCINE-RESPONSIVE REGULATORY PROTEIN"/>
    <property type="match status" value="1"/>
</dbReference>
<dbReference type="PANTHER" id="PTHR30154:SF34">
    <property type="entry name" value="TRANSCRIPTIONAL REGULATOR AZLB"/>
    <property type="match status" value="1"/>
</dbReference>
<dbReference type="InterPro" id="IPR019887">
    <property type="entry name" value="Tscrpt_reg_AsnC/Lrp_C"/>
</dbReference>
<accession>A0A9X3CRZ7</accession>
<dbReference type="AlphaFoldDB" id="A0A9X3CRZ7"/>
<name>A0A9X3CRZ7_9VIBR</name>
<dbReference type="InterPro" id="IPR011008">
    <property type="entry name" value="Dimeric_a/b-barrel"/>
</dbReference>
<evidence type="ECO:0000256" key="2">
    <source>
        <dbReference type="ARBA" id="ARBA00023125"/>
    </source>
</evidence>
<dbReference type="PRINTS" id="PR00033">
    <property type="entry name" value="HTHASNC"/>
</dbReference>
<dbReference type="InterPro" id="IPR036388">
    <property type="entry name" value="WH-like_DNA-bd_sf"/>
</dbReference>
<dbReference type="GO" id="GO:0043565">
    <property type="term" value="F:sequence-specific DNA binding"/>
    <property type="evidence" value="ECO:0007669"/>
    <property type="project" value="InterPro"/>
</dbReference>
<dbReference type="RefSeq" id="WP_265677210.1">
    <property type="nucleotide sequence ID" value="NZ_JAKRRY010000043.1"/>
</dbReference>
<reference evidence="5" key="1">
    <citation type="submission" date="2022-02" db="EMBL/GenBank/DDBJ databases">
        <title>Vibrio sp. nov, a new bacterium isolated from seawater.</title>
        <authorList>
            <person name="Yuan Y."/>
        </authorList>
    </citation>
    <scope>NUCLEOTIDE SEQUENCE</scope>
    <source>
        <strain evidence="5">ZSDZ65</strain>
    </source>
</reference>
<evidence type="ECO:0000256" key="3">
    <source>
        <dbReference type="ARBA" id="ARBA00023163"/>
    </source>
</evidence>
<dbReference type="GO" id="GO:0005829">
    <property type="term" value="C:cytosol"/>
    <property type="evidence" value="ECO:0007669"/>
    <property type="project" value="TreeGrafter"/>
</dbReference>
<evidence type="ECO:0000313" key="6">
    <source>
        <dbReference type="Proteomes" id="UP001155587"/>
    </source>
</evidence>